<evidence type="ECO:0000256" key="1">
    <source>
        <dbReference type="PIRSR" id="PIRSR006661-1"/>
    </source>
</evidence>
<protein>
    <recommendedName>
        <fullName evidence="4">NAD/GMP synthase domain-containing protein</fullName>
    </recommendedName>
</protein>
<evidence type="ECO:0000313" key="2">
    <source>
        <dbReference type="EMBL" id="GAK51459.1"/>
    </source>
</evidence>
<name>A0A081BM43_9BACT</name>
<dbReference type="SUPFAM" id="SSF52402">
    <property type="entry name" value="Adenine nucleotide alpha hydrolases-like"/>
    <property type="match status" value="1"/>
</dbReference>
<dbReference type="InterPro" id="IPR052188">
    <property type="entry name" value="Ni-pincer_cofactor_biosynth"/>
</dbReference>
<dbReference type="STRING" id="1499966.U14_02703"/>
<dbReference type="InterPro" id="IPR014729">
    <property type="entry name" value="Rossmann-like_a/b/a_fold"/>
</dbReference>
<sequence length="271" mass="31158">MTLDEKYQTLQHILGEMDSVLVAFSGGVDSTFLAFAARQVLGDCAAAVTAWSRHYPEFDPDELRQLVARLGIRHHTVEYDEMTIPHFQENSVERCYHCKCYLFGQFTQLAKELNAKFLIDGSNADDEHDFRPGRRALQEMGIRSPLQEAGLTKAEIRQLSRQLALPTWNKPSMPCLATRVPYDMEITPAVLNMVNQAETFLRQFGFQHIRVRHHGNLARIELVKRDMEWLFSEQLTEQISARFKDIGYTYVTLDLQGFRSGSMNEVLREKG</sequence>
<dbReference type="PIRSF" id="PIRSF006661">
    <property type="entry name" value="PP-lp_UCP006661"/>
    <property type="match status" value="1"/>
</dbReference>
<reference evidence="2" key="1">
    <citation type="journal article" date="2015" name="PeerJ">
        <title>First genomic representation of candidate bacterial phylum KSB3 points to enhanced environmental sensing as a trigger of wastewater bulking.</title>
        <authorList>
            <person name="Sekiguchi Y."/>
            <person name="Ohashi A."/>
            <person name="Parks D.H."/>
            <person name="Yamauchi T."/>
            <person name="Tyson G.W."/>
            <person name="Hugenholtz P."/>
        </authorList>
    </citation>
    <scope>NUCLEOTIDE SEQUENCE [LARGE SCALE GENOMIC DNA]</scope>
</reference>
<evidence type="ECO:0000313" key="3">
    <source>
        <dbReference type="Proteomes" id="UP000030700"/>
    </source>
</evidence>
<dbReference type="GO" id="GO:0016783">
    <property type="term" value="F:sulfurtransferase activity"/>
    <property type="evidence" value="ECO:0007669"/>
    <property type="project" value="InterPro"/>
</dbReference>
<dbReference type="HOGENOM" id="CLU_061181_2_0_0"/>
<feature type="active site" description="Nucleophile and sulfur donor" evidence="1">
    <location>
        <position position="175"/>
    </location>
</feature>
<dbReference type="CDD" id="cd01990">
    <property type="entry name" value="LarE-like"/>
    <property type="match status" value="1"/>
</dbReference>
<gene>
    <name evidence="2" type="ORF">U14_02703</name>
</gene>
<dbReference type="EMBL" id="DF820457">
    <property type="protein sequence ID" value="GAK51459.1"/>
    <property type="molecule type" value="Genomic_DNA"/>
</dbReference>
<evidence type="ECO:0008006" key="4">
    <source>
        <dbReference type="Google" id="ProtNLM"/>
    </source>
</evidence>
<dbReference type="InterPro" id="IPR005232">
    <property type="entry name" value="LarE"/>
</dbReference>
<proteinExistence type="predicted"/>
<keyword evidence="3" id="KW-1185">Reference proteome</keyword>
<organism evidence="2">
    <name type="scientific">Candidatus Moduliflexus flocculans</name>
    <dbReference type="NCBI Taxonomy" id="1499966"/>
    <lineage>
        <taxon>Bacteria</taxon>
        <taxon>Candidatus Moduliflexota</taxon>
        <taxon>Candidatus Moduliflexia</taxon>
        <taxon>Candidatus Moduliflexales</taxon>
        <taxon>Candidatus Moduliflexaceae</taxon>
    </lineage>
</organism>
<dbReference type="AlphaFoldDB" id="A0A081BM43"/>
<dbReference type="PANTHER" id="PTHR43169:SF2">
    <property type="entry name" value="NAD_GMP SYNTHASE DOMAIN-CONTAINING PROTEIN"/>
    <property type="match status" value="1"/>
</dbReference>
<dbReference type="PANTHER" id="PTHR43169">
    <property type="entry name" value="EXSB FAMILY PROTEIN"/>
    <property type="match status" value="1"/>
</dbReference>
<accession>A0A081BM43</accession>
<dbReference type="Gene3D" id="3.40.50.620">
    <property type="entry name" value="HUPs"/>
    <property type="match status" value="1"/>
</dbReference>
<dbReference type="NCBIfam" id="TIGR00268">
    <property type="entry name" value="ATP-dependent sacrificial sulfur transferase LarE"/>
    <property type="match status" value="1"/>
</dbReference>
<dbReference type="Proteomes" id="UP000030700">
    <property type="component" value="Unassembled WGS sequence"/>
</dbReference>